<keyword evidence="2" id="KW-1185">Reference proteome</keyword>
<protein>
    <recommendedName>
        <fullName evidence="3">KOW domain-containing protein</fullName>
    </recommendedName>
</protein>
<evidence type="ECO:0008006" key="3">
    <source>
        <dbReference type="Google" id="ProtNLM"/>
    </source>
</evidence>
<organism evidence="1 2">
    <name type="scientific">Endozoicomonas gorgoniicola</name>
    <dbReference type="NCBI Taxonomy" id="1234144"/>
    <lineage>
        <taxon>Bacteria</taxon>
        <taxon>Pseudomonadati</taxon>
        <taxon>Pseudomonadota</taxon>
        <taxon>Gammaproteobacteria</taxon>
        <taxon>Oceanospirillales</taxon>
        <taxon>Endozoicomonadaceae</taxon>
        <taxon>Endozoicomonas</taxon>
    </lineage>
</organism>
<sequence length="179" mass="20688">MNYRDILETLSNASAFDLYRLSCAIDREMERPEHIVAIQRQIRLGQVIRYFDGTENREYEARVTKFGRSLLHVERIDDGRRWRIPYYMVNLGEVDVSVSQPGNDKPITANDLSIGQQIGFYDKENQERSGVIERINQKSVSIRTETGRWRVAYCYLFPVIEGDTFDGADLISVADNETA</sequence>
<accession>A0ABT3MWF3</accession>
<gene>
    <name evidence="1" type="ORF">NX722_11935</name>
</gene>
<reference evidence="1 2" key="1">
    <citation type="submission" date="2022-10" db="EMBL/GenBank/DDBJ databases">
        <title>High-quality genome sequences of two octocoral-associated bacteria, Endozoicomonas euniceicola EF212 and Endozoicomonas gorgoniicola PS125.</title>
        <authorList>
            <person name="Chiou Y.-J."/>
            <person name="Chen Y.-H."/>
        </authorList>
    </citation>
    <scope>NUCLEOTIDE SEQUENCE [LARGE SCALE GENOMIC DNA]</scope>
    <source>
        <strain evidence="1 2">PS125</strain>
    </source>
</reference>
<dbReference type="EMBL" id="JAPFCC010000001">
    <property type="protein sequence ID" value="MCW7553334.1"/>
    <property type="molecule type" value="Genomic_DNA"/>
</dbReference>
<dbReference type="Proteomes" id="UP001209854">
    <property type="component" value="Unassembled WGS sequence"/>
</dbReference>
<comment type="caution">
    <text evidence="1">The sequence shown here is derived from an EMBL/GenBank/DDBJ whole genome shotgun (WGS) entry which is preliminary data.</text>
</comment>
<evidence type="ECO:0000313" key="1">
    <source>
        <dbReference type="EMBL" id="MCW7553334.1"/>
    </source>
</evidence>
<name>A0ABT3MWF3_9GAMM</name>
<proteinExistence type="predicted"/>
<dbReference type="RefSeq" id="WP_262568168.1">
    <property type="nucleotide sequence ID" value="NZ_JAPFCC010000001.1"/>
</dbReference>
<evidence type="ECO:0000313" key="2">
    <source>
        <dbReference type="Proteomes" id="UP001209854"/>
    </source>
</evidence>